<proteinExistence type="predicted"/>
<dbReference type="AlphaFoldDB" id="A0A9W6IK67"/>
<comment type="caution">
    <text evidence="2">The sequence shown here is derived from an EMBL/GenBank/DDBJ whole genome shotgun (WGS) entry which is preliminary data.</text>
</comment>
<reference evidence="2" key="2">
    <citation type="submission" date="2023-01" db="EMBL/GenBank/DDBJ databases">
        <authorList>
            <person name="Sun Q."/>
            <person name="Evtushenko L."/>
        </authorList>
    </citation>
    <scope>NUCLEOTIDE SEQUENCE</scope>
    <source>
        <strain evidence="2">VKM B-1513</strain>
    </source>
</reference>
<dbReference type="InterPro" id="IPR025227">
    <property type="entry name" value="DUF4169"/>
</dbReference>
<gene>
    <name evidence="2" type="ORF">GCM10017621_09360</name>
</gene>
<evidence type="ECO:0000313" key="2">
    <source>
        <dbReference type="EMBL" id="GLK51428.1"/>
    </source>
</evidence>
<sequence>MTKPVNLRQYRKRKQREDKAAAAEANRVKHGTPKAVSDLAKARAEMTAKTLDGHRLDDGE</sequence>
<dbReference type="Pfam" id="PF13770">
    <property type="entry name" value="DUF4169"/>
    <property type="match status" value="1"/>
</dbReference>
<evidence type="ECO:0000256" key="1">
    <source>
        <dbReference type="SAM" id="MobiDB-lite"/>
    </source>
</evidence>
<keyword evidence="3" id="KW-1185">Reference proteome</keyword>
<name>A0A9W6IK67_9PROT</name>
<dbReference type="EMBL" id="BSFE01000002">
    <property type="protein sequence ID" value="GLK51428.1"/>
    <property type="molecule type" value="Genomic_DNA"/>
</dbReference>
<feature type="region of interest" description="Disordered" evidence="1">
    <location>
        <begin position="1"/>
        <end position="35"/>
    </location>
</feature>
<protein>
    <recommendedName>
        <fullName evidence="4">DUF4169 domain-containing protein</fullName>
    </recommendedName>
</protein>
<evidence type="ECO:0000313" key="3">
    <source>
        <dbReference type="Proteomes" id="UP001143486"/>
    </source>
</evidence>
<dbReference type="Proteomes" id="UP001143486">
    <property type="component" value="Unassembled WGS sequence"/>
</dbReference>
<reference evidence="2" key="1">
    <citation type="journal article" date="2014" name="Int. J. Syst. Evol. Microbiol.">
        <title>Complete genome sequence of Corynebacterium casei LMG S-19264T (=DSM 44701T), isolated from a smear-ripened cheese.</title>
        <authorList>
            <consortium name="US DOE Joint Genome Institute (JGI-PGF)"/>
            <person name="Walter F."/>
            <person name="Albersmeier A."/>
            <person name="Kalinowski J."/>
            <person name="Ruckert C."/>
        </authorList>
    </citation>
    <scope>NUCLEOTIDE SEQUENCE</scope>
    <source>
        <strain evidence="2">VKM B-1513</strain>
    </source>
</reference>
<organism evidence="2 3">
    <name type="scientific">Maricaulis virginensis</name>
    <dbReference type="NCBI Taxonomy" id="144022"/>
    <lineage>
        <taxon>Bacteria</taxon>
        <taxon>Pseudomonadati</taxon>
        <taxon>Pseudomonadota</taxon>
        <taxon>Alphaproteobacteria</taxon>
        <taxon>Maricaulales</taxon>
        <taxon>Maricaulaceae</taxon>
        <taxon>Maricaulis</taxon>
    </lineage>
</organism>
<accession>A0A9W6IK67</accession>
<dbReference type="RefSeq" id="WP_271185810.1">
    <property type="nucleotide sequence ID" value="NZ_BSFE01000002.1"/>
</dbReference>
<evidence type="ECO:0008006" key="4">
    <source>
        <dbReference type="Google" id="ProtNLM"/>
    </source>
</evidence>